<feature type="region of interest" description="Disordered" evidence="1">
    <location>
        <begin position="76"/>
        <end position="96"/>
    </location>
</feature>
<proteinExistence type="predicted"/>
<evidence type="ECO:0000256" key="2">
    <source>
        <dbReference type="SAM" id="Phobius"/>
    </source>
</evidence>
<feature type="transmembrane region" description="Helical" evidence="2">
    <location>
        <begin position="37"/>
        <end position="63"/>
    </location>
</feature>
<keyword evidence="2" id="KW-0472">Membrane</keyword>
<reference evidence="3" key="1">
    <citation type="submission" date="2015-09" db="EMBL/GenBank/DDBJ databases">
        <title>De novo assembly of Pectinophora gossypiella (Pink Bollworm) gut transcriptome.</title>
        <authorList>
            <person name="Tassone E.E."/>
        </authorList>
    </citation>
    <scope>NUCLEOTIDE SEQUENCE</scope>
</reference>
<protein>
    <submittedName>
        <fullName evidence="3">Uncharacterized protein</fullName>
    </submittedName>
</protein>
<name>A0A1E1W805_PECGO</name>
<gene>
    <name evidence="3" type="ORF">g.17753</name>
</gene>
<evidence type="ECO:0000256" key="1">
    <source>
        <dbReference type="SAM" id="MobiDB-lite"/>
    </source>
</evidence>
<evidence type="ECO:0000313" key="3">
    <source>
        <dbReference type="EMBL" id="JAT83084.1"/>
    </source>
</evidence>
<accession>A0A1E1W805</accession>
<dbReference type="AlphaFoldDB" id="A0A1E1W805"/>
<dbReference type="OrthoDB" id="7423106at2759"/>
<sequence length="119" mass="12838">MDQVSGNSASWQDGETWESTAEPIISVSAMAKDAPTLTVATIIGVTVVVLVAIVVVFLLGVLIDCRQQKMLEKKMGEVKRSKSHRRVSAHPEGDVTSIVNNMEEPELSVPPAEALRTIP</sequence>
<dbReference type="EMBL" id="GDQN01007970">
    <property type="protein sequence ID" value="JAT83084.1"/>
    <property type="molecule type" value="Transcribed_RNA"/>
</dbReference>
<keyword evidence="2" id="KW-1133">Transmembrane helix</keyword>
<organism evidence="3">
    <name type="scientific">Pectinophora gossypiella</name>
    <name type="common">Cotton pink bollworm</name>
    <name type="synonym">Depressaria gossypiella</name>
    <dbReference type="NCBI Taxonomy" id="13191"/>
    <lineage>
        <taxon>Eukaryota</taxon>
        <taxon>Metazoa</taxon>
        <taxon>Ecdysozoa</taxon>
        <taxon>Arthropoda</taxon>
        <taxon>Hexapoda</taxon>
        <taxon>Insecta</taxon>
        <taxon>Pterygota</taxon>
        <taxon>Neoptera</taxon>
        <taxon>Endopterygota</taxon>
        <taxon>Lepidoptera</taxon>
        <taxon>Glossata</taxon>
        <taxon>Ditrysia</taxon>
        <taxon>Gelechioidea</taxon>
        <taxon>Gelechiidae</taxon>
        <taxon>Apatetrinae</taxon>
        <taxon>Pectinophora</taxon>
    </lineage>
</organism>
<keyword evidence="2" id="KW-0812">Transmembrane</keyword>